<comment type="similarity">
    <text evidence="2">Belongs to the G-protein coupled receptor 3 family.</text>
</comment>
<evidence type="ECO:0000256" key="5">
    <source>
        <dbReference type="ARBA" id="ARBA00023136"/>
    </source>
</evidence>
<gene>
    <name evidence="10" type="primary">LOC110076071</name>
</gene>
<dbReference type="PANTHER" id="PTHR14511">
    <property type="entry name" value="G PROTEIN COUPLED RECEPTOR, CLASS C, GROUP 5"/>
    <property type="match status" value="1"/>
</dbReference>
<name>A0A6J0TBP8_9SAUR</name>
<protein>
    <submittedName>
        <fullName evidence="10">Retinoic acid-induced protein 3-like</fullName>
    </submittedName>
</protein>
<evidence type="ECO:0000259" key="8">
    <source>
        <dbReference type="Pfam" id="PF00003"/>
    </source>
</evidence>
<feature type="transmembrane region" description="Helical" evidence="7">
    <location>
        <begin position="101"/>
        <end position="123"/>
    </location>
</feature>
<dbReference type="GeneID" id="110076071"/>
<feature type="compositionally biased region" description="Polar residues" evidence="6">
    <location>
        <begin position="291"/>
        <end position="301"/>
    </location>
</feature>
<dbReference type="Proteomes" id="UP001652642">
    <property type="component" value="Chromosome 5"/>
</dbReference>
<dbReference type="OrthoDB" id="8701926at2759"/>
<evidence type="ECO:0000256" key="1">
    <source>
        <dbReference type="ARBA" id="ARBA00004141"/>
    </source>
</evidence>
<keyword evidence="3 7" id="KW-0812">Transmembrane</keyword>
<dbReference type="AlphaFoldDB" id="A0A6J0TBP8"/>
<sequence length="361" mass="40020">MMANSTLAPPPGCGNIDPNYYFLCDVCEAWGISLETVAAAGIVACLAVLLTCFIFAWRVEDKNKKNMAALQFLFILGTLGILSLPFAFIIRLNKITAPTRFLLPGVLFALCFSCLLMHAFNLIRLVRGKVPYSQLSILLHALGLTFVQVIVAIQYIVLTVGRDGIDLARMGREQRNKDFVILLTYVIVLMVFAFLISTLTFCGPYKGWKKHGTYIFVTLFFSIAIWVAWISVLLVSGTSDSVQSKWDDPLIGAALVANGWVFLMMYTVPEICFLATPCKAGYYPPEKPATTQQIVEESTQAPDKEGAEEDVLLPPNGNSLQLENFEGEPHFLIPRVMLHPAYKQDMVGCSEAKKEPTTDKN</sequence>
<evidence type="ECO:0000256" key="7">
    <source>
        <dbReference type="SAM" id="Phobius"/>
    </source>
</evidence>
<feature type="transmembrane region" description="Helical" evidence="7">
    <location>
        <begin position="135"/>
        <end position="158"/>
    </location>
</feature>
<comment type="subcellular location">
    <subcellularLocation>
        <location evidence="1">Membrane</location>
        <topology evidence="1">Multi-pass membrane protein</topology>
    </subcellularLocation>
</comment>
<reference evidence="10" key="1">
    <citation type="submission" date="2025-08" db="UniProtKB">
        <authorList>
            <consortium name="RefSeq"/>
        </authorList>
    </citation>
    <scope>IDENTIFICATION</scope>
</reference>
<feature type="transmembrane region" description="Helical" evidence="7">
    <location>
        <begin position="69"/>
        <end position="89"/>
    </location>
</feature>
<keyword evidence="4 7" id="KW-1133">Transmembrane helix</keyword>
<keyword evidence="9" id="KW-1185">Reference proteome</keyword>
<dbReference type="GO" id="GO:0004930">
    <property type="term" value="F:G protein-coupled receptor activity"/>
    <property type="evidence" value="ECO:0007669"/>
    <property type="project" value="InterPro"/>
</dbReference>
<dbReference type="InterPro" id="IPR017978">
    <property type="entry name" value="GPCR_3_C"/>
</dbReference>
<feature type="region of interest" description="Disordered" evidence="6">
    <location>
        <begin position="291"/>
        <end position="312"/>
    </location>
</feature>
<dbReference type="Pfam" id="PF00003">
    <property type="entry name" value="7tm_3"/>
    <property type="match status" value="1"/>
</dbReference>
<proteinExistence type="inferred from homology"/>
<dbReference type="PANTHER" id="PTHR14511:SF7">
    <property type="entry name" value="RETINOIC ACID-INDUCED PROTEIN 3"/>
    <property type="match status" value="1"/>
</dbReference>
<evidence type="ECO:0000313" key="9">
    <source>
        <dbReference type="Proteomes" id="UP001652642"/>
    </source>
</evidence>
<accession>A0A6J0TBP8</accession>
<dbReference type="InterPro" id="IPR051753">
    <property type="entry name" value="RA-inducible_GPCR3"/>
</dbReference>
<dbReference type="KEGG" id="pvt:110076071"/>
<evidence type="ECO:0000256" key="4">
    <source>
        <dbReference type="ARBA" id="ARBA00022989"/>
    </source>
</evidence>
<evidence type="ECO:0000256" key="3">
    <source>
        <dbReference type="ARBA" id="ARBA00022692"/>
    </source>
</evidence>
<evidence type="ECO:0000313" key="10">
    <source>
        <dbReference type="RefSeq" id="XP_020643579.2"/>
    </source>
</evidence>
<feature type="domain" description="G-protein coupled receptors family 3 profile" evidence="8">
    <location>
        <begin position="25"/>
        <end position="270"/>
    </location>
</feature>
<dbReference type="GO" id="GO:0005886">
    <property type="term" value="C:plasma membrane"/>
    <property type="evidence" value="ECO:0007669"/>
    <property type="project" value="TreeGrafter"/>
</dbReference>
<evidence type="ECO:0000256" key="2">
    <source>
        <dbReference type="ARBA" id="ARBA00007242"/>
    </source>
</evidence>
<feature type="transmembrane region" description="Helical" evidence="7">
    <location>
        <begin position="249"/>
        <end position="268"/>
    </location>
</feature>
<dbReference type="InParanoid" id="A0A6J0TBP8"/>
<keyword evidence="5 7" id="KW-0472">Membrane</keyword>
<feature type="transmembrane region" description="Helical" evidence="7">
    <location>
        <begin position="37"/>
        <end position="57"/>
    </location>
</feature>
<organism evidence="9 10">
    <name type="scientific">Pogona vitticeps</name>
    <name type="common">central bearded dragon</name>
    <dbReference type="NCBI Taxonomy" id="103695"/>
    <lineage>
        <taxon>Eukaryota</taxon>
        <taxon>Metazoa</taxon>
        <taxon>Chordata</taxon>
        <taxon>Craniata</taxon>
        <taxon>Vertebrata</taxon>
        <taxon>Euteleostomi</taxon>
        <taxon>Lepidosauria</taxon>
        <taxon>Squamata</taxon>
        <taxon>Bifurcata</taxon>
        <taxon>Unidentata</taxon>
        <taxon>Episquamata</taxon>
        <taxon>Toxicofera</taxon>
        <taxon>Iguania</taxon>
        <taxon>Acrodonta</taxon>
        <taxon>Agamidae</taxon>
        <taxon>Amphibolurinae</taxon>
        <taxon>Pogona</taxon>
    </lineage>
</organism>
<dbReference type="GO" id="GO:0030295">
    <property type="term" value="F:protein kinase activator activity"/>
    <property type="evidence" value="ECO:0007669"/>
    <property type="project" value="TreeGrafter"/>
</dbReference>
<feature type="transmembrane region" description="Helical" evidence="7">
    <location>
        <begin position="213"/>
        <end position="237"/>
    </location>
</feature>
<dbReference type="GO" id="GO:0043235">
    <property type="term" value="C:receptor complex"/>
    <property type="evidence" value="ECO:0007669"/>
    <property type="project" value="TreeGrafter"/>
</dbReference>
<feature type="transmembrane region" description="Helical" evidence="7">
    <location>
        <begin position="179"/>
        <end position="201"/>
    </location>
</feature>
<dbReference type="RefSeq" id="XP_020643579.2">
    <property type="nucleotide sequence ID" value="XM_020787920.2"/>
</dbReference>
<dbReference type="GO" id="GO:0070062">
    <property type="term" value="C:extracellular exosome"/>
    <property type="evidence" value="ECO:0007669"/>
    <property type="project" value="TreeGrafter"/>
</dbReference>
<evidence type="ECO:0000256" key="6">
    <source>
        <dbReference type="SAM" id="MobiDB-lite"/>
    </source>
</evidence>